<dbReference type="Proteomes" id="UP001225378">
    <property type="component" value="Chromosome"/>
</dbReference>
<keyword evidence="3" id="KW-1185">Reference proteome</keyword>
<dbReference type="AlphaFoldDB" id="A0AAU7NVE3"/>
<keyword evidence="1" id="KW-1133">Transmembrane helix</keyword>
<protein>
    <submittedName>
        <fullName evidence="2">Uncharacterized protein</fullName>
    </submittedName>
</protein>
<evidence type="ECO:0000256" key="1">
    <source>
        <dbReference type="SAM" id="Phobius"/>
    </source>
</evidence>
<name>A0AAU7NVE3_9GAMM</name>
<dbReference type="RefSeq" id="WP_305910084.1">
    <property type="nucleotide sequence ID" value="NZ_CP157743.1"/>
</dbReference>
<feature type="transmembrane region" description="Helical" evidence="1">
    <location>
        <begin position="43"/>
        <end position="60"/>
    </location>
</feature>
<gene>
    <name evidence="2" type="ORF">Q9L42_002080</name>
</gene>
<dbReference type="KEGG" id="mech:Q9L42_002080"/>
<keyword evidence="1" id="KW-0472">Membrane</keyword>
<proteinExistence type="predicted"/>
<sequence length="61" mass="6776">METTGWENLLLGVLVLLVIFWMWPGIKGSLAMSKEAPTDWSGLLLPIAAVVIFVIFLLMMV</sequence>
<keyword evidence="1" id="KW-0812">Transmembrane</keyword>
<reference evidence="2 3" key="1">
    <citation type="journal article" date="2024" name="Microbiology">
        <title>Methylomarinum rosea sp. nov., a novel halophilic methanotrophic bacterium from the hypersaline Lake Elton.</title>
        <authorList>
            <person name="Suleimanov R.Z."/>
            <person name="Oshkin I.Y."/>
            <person name="Danilova O.V."/>
            <person name="Suzina N.E."/>
            <person name="Dedysh S.N."/>
        </authorList>
    </citation>
    <scope>NUCLEOTIDE SEQUENCE [LARGE SCALE GENOMIC DNA]</scope>
    <source>
        <strain evidence="2 3">Ch1-1</strain>
    </source>
</reference>
<organism evidence="2 3">
    <name type="scientific">Methylomarinum roseum</name>
    <dbReference type="NCBI Taxonomy" id="3067653"/>
    <lineage>
        <taxon>Bacteria</taxon>
        <taxon>Pseudomonadati</taxon>
        <taxon>Pseudomonadota</taxon>
        <taxon>Gammaproteobacteria</taxon>
        <taxon>Methylococcales</taxon>
        <taxon>Methylococcaceae</taxon>
        <taxon>Methylomarinum</taxon>
    </lineage>
</organism>
<evidence type="ECO:0000313" key="3">
    <source>
        <dbReference type="Proteomes" id="UP001225378"/>
    </source>
</evidence>
<accession>A0AAU7NVE3</accession>
<feature type="transmembrane region" description="Helical" evidence="1">
    <location>
        <begin position="6"/>
        <end position="23"/>
    </location>
</feature>
<dbReference type="EMBL" id="CP157743">
    <property type="protein sequence ID" value="XBS20934.1"/>
    <property type="molecule type" value="Genomic_DNA"/>
</dbReference>
<evidence type="ECO:0000313" key="2">
    <source>
        <dbReference type="EMBL" id="XBS20934.1"/>
    </source>
</evidence>